<evidence type="ECO:0000313" key="1">
    <source>
        <dbReference type="EMBL" id="KAG7098743.1"/>
    </source>
</evidence>
<name>A0A9P8AEQ1_9AGAR</name>
<dbReference type="Proteomes" id="UP001049176">
    <property type="component" value="Chromosome 1"/>
</dbReference>
<sequence>MISVHTKRIASSDPSIPVFALQITRLVDSYMLWVGLTGDDVSRAAARGHLCKDWICAMPPQSVSAPTVATSIFRTKNGDVALSMAQRLGKSDFYSRKDK</sequence>
<dbReference type="AlphaFoldDB" id="A0A9P8AEQ1"/>
<dbReference type="GeneID" id="66069729"/>
<dbReference type="GO" id="GO:0043248">
    <property type="term" value="P:proteasome assembly"/>
    <property type="evidence" value="ECO:0007669"/>
    <property type="project" value="InterPro"/>
</dbReference>
<reference evidence="1" key="1">
    <citation type="journal article" date="2021" name="Genome Biol. Evol.">
        <title>The assembled and annotated genome of the fairy-ring fungus Marasmius oreades.</title>
        <authorList>
            <person name="Hiltunen M."/>
            <person name="Ament-Velasquez S.L."/>
            <person name="Johannesson H."/>
        </authorList>
    </citation>
    <scope>NUCLEOTIDE SEQUENCE</scope>
    <source>
        <strain evidence="1">03SP1</strain>
    </source>
</reference>
<dbReference type="KEGG" id="more:E1B28_000653"/>
<dbReference type="Pfam" id="PF16093">
    <property type="entry name" value="PAC4"/>
    <property type="match status" value="1"/>
</dbReference>
<protein>
    <submittedName>
        <fullName evidence="1">Uncharacterized protein</fullName>
    </submittedName>
</protein>
<dbReference type="OrthoDB" id="368507at2759"/>
<evidence type="ECO:0000313" key="2">
    <source>
        <dbReference type="Proteomes" id="UP001049176"/>
    </source>
</evidence>
<organism evidence="1 2">
    <name type="scientific">Marasmius oreades</name>
    <name type="common">fairy-ring Marasmius</name>
    <dbReference type="NCBI Taxonomy" id="181124"/>
    <lineage>
        <taxon>Eukaryota</taxon>
        <taxon>Fungi</taxon>
        <taxon>Dikarya</taxon>
        <taxon>Basidiomycota</taxon>
        <taxon>Agaricomycotina</taxon>
        <taxon>Agaricomycetes</taxon>
        <taxon>Agaricomycetidae</taxon>
        <taxon>Agaricales</taxon>
        <taxon>Marasmiineae</taxon>
        <taxon>Marasmiaceae</taxon>
        <taxon>Marasmius</taxon>
    </lineage>
</organism>
<accession>A0A9P8AEQ1</accession>
<dbReference type="RefSeq" id="XP_043015213.1">
    <property type="nucleotide sequence ID" value="XM_043146510.1"/>
</dbReference>
<keyword evidence="2" id="KW-1185">Reference proteome</keyword>
<proteinExistence type="predicted"/>
<dbReference type="EMBL" id="CM032181">
    <property type="protein sequence ID" value="KAG7098743.1"/>
    <property type="molecule type" value="Genomic_DNA"/>
</dbReference>
<comment type="caution">
    <text evidence="1">The sequence shown here is derived from an EMBL/GenBank/DDBJ whole genome shotgun (WGS) entry which is preliminary data.</text>
</comment>
<dbReference type="InterPro" id="IPR032157">
    <property type="entry name" value="PAC4"/>
</dbReference>
<gene>
    <name evidence="1" type="ORF">E1B28_000653</name>
</gene>